<keyword evidence="1" id="KW-0175">Coiled coil</keyword>
<dbReference type="EMBL" id="JARKIK010002750">
    <property type="protein sequence ID" value="KAK8719218.1"/>
    <property type="molecule type" value="Genomic_DNA"/>
</dbReference>
<keyword evidence="3" id="KW-1185">Reference proteome</keyword>
<evidence type="ECO:0000256" key="1">
    <source>
        <dbReference type="SAM" id="Coils"/>
    </source>
</evidence>
<organism evidence="2 3">
    <name type="scientific">Cherax quadricarinatus</name>
    <name type="common">Australian red claw crayfish</name>
    <dbReference type="NCBI Taxonomy" id="27406"/>
    <lineage>
        <taxon>Eukaryota</taxon>
        <taxon>Metazoa</taxon>
        <taxon>Ecdysozoa</taxon>
        <taxon>Arthropoda</taxon>
        <taxon>Crustacea</taxon>
        <taxon>Multicrustacea</taxon>
        <taxon>Malacostraca</taxon>
        <taxon>Eumalacostraca</taxon>
        <taxon>Eucarida</taxon>
        <taxon>Decapoda</taxon>
        <taxon>Pleocyemata</taxon>
        <taxon>Astacidea</taxon>
        <taxon>Parastacoidea</taxon>
        <taxon>Parastacidae</taxon>
        <taxon>Cherax</taxon>
    </lineage>
</organism>
<feature type="non-terminal residue" evidence="2">
    <location>
        <position position="1"/>
    </location>
</feature>
<proteinExistence type="predicted"/>
<accession>A0AAW0VPK1</accession>
<dbReference type="Proteomes" id="UP001445076">
    <property type="component" value="Unassembled WGS sequence"/>
</dbReference>
<evidence type="ECO:0000313" key="2">
    <source>
        <dbReference type="EMBL" id="KAK8719218.1"/>
    </source>
</evidence>
<name>A0AAW0VPK1_CHEQU</name>
<feature type="coiled-coil region" evidence="1">
    <location>
        <begin position="55"/>
        <end position="162"/>
    </location>
</feature>
<gene>
    <name evidence="2" type="ORF">OTU49_014173</name>
</gene>
<protein>
    <submittedName>
        <fullName evidence="2">Uncharacterized protein</fullName>
    </submittedName>
</protein>
<sequence length="175" mass="20551">QFEALQDELERRREECIQLRTVLANRAHDLRSLTQTSYGKDVDILNEDGELALAYQTQKQINRQLEEELKTEKSRHRETESEYKGELERLRRDNERQQKLLSQNLTKGEGFNPEALLQSEIMRLTSENLNLQGQVDSLTEQLKKYKRSLKAYAKKLKEAGGEHLSFSFKYLPFGF</sequence>
<comment type="caution">
    <text evidence="2">The sequence shown here is derived from an EMBL/GenBank/DDBJ whole genome shotgun (WGS) entry which is preliminary data.</text>
</comment>
<reference evidence="2 3" key="1">
    <citation type="journal article" date="2024" name="BMC Genomics">
        <title>Genome assembly of redclaw crayfish (Cherax quadricarinatus) provides insights into its immune adaptation and hypoxia tolerance.</title>
        <authorList>
            <person name="Liu Z."/>
            <person name="Zheng J."/>
            <person name="Li H."/>
            <person name="Fang K."/>
            <person name="Wang S."/>
            <person name="He J."/>
            <person name="Zhou D."/>
            <person name="Weng S."/>
            <person name="Chi M."/>
            <person name="Gu Z."/>
            <person name="He J."/>
            <person name="Li F."/>
            <person name="Wang M."/>
        </authorList>
    </citation>
    <scope>NUCLEOTIDE SEQUENCE [LARGE SCALE GENOMIC DNA]</scope>
    <source>
        <strain evidence="2">ZL_2023a</strain>
    </source>
</reference>
<dbReference type="AlphaFoldDB" id="A0AAW0VPK1"/>
<evidence type="ECO:0000313" key="3">
    <source>
        <dbReference type="Proteomes" id="UP001445076"/>
    </source>
</evidence>